<evidence type="ECO:0000256" key="2">
    <source>
        <dbReference type="ARBA" id="ARBA00022448"/>
    </source>
</evidence>
<dbReference type="PANTHER" id="PTHR30061">
    <property type="entry name" value="MALTOSE-BINDING PERIPLASMIC PROTEIN"/>
    <property type="match status" value="1"/>
</dbReference>
<keyword evidence="3 5" id="KW-0732">Signal</keyword>
<sequence length="416" mass="45739">MTLKTSMLRKTLLASAIAIAMAGANAYAQDVTIWTLNFTSEAANNAIQKVATDFEAANPGVNVEIVTRGVDDHKTALRVAAGSDKGPDIYFSWAGLGLGGEYINAGFSLPLDKYYAEYKWDDRLTASSLSFSKIYKGGRHGVPFTFKGEAVYYNKALFKQAGIEKLPESYAELVAAAEKLKAAGIPAITFGGMVNWHVMRLMDVILESKCGAKKHDALKNMQADWTAEPCATASFAELSTWSKNYILSPFMGIDQSQSFNLFVGGRAAMMLEGDWLVQQLSEAGNLDGYDIFPFPTGTGRLYGFAEYHYISSKSPNSNLAAKFLDYFNSTPVQQELLGKISTTSVNKNVTYSNLRPMDKKWLDIFNKYTDVYMNGDQAFPLDVTTEYFRVINEVASGNIAAADAAKQLQTFISNRK</sequence>
<dbReference type="PANTHER" id="PTHR30061:SF50">
    <property type="entry name" value="MALTOSE_MALTODEXTRIN-BINDING PERIPLASMIC PROTEIN"/>
    <property type="match status" value="1"/>
</dbReference>
<feature type="signal peptide" evidence="5">
    <location>
        <begin position="1"/>
        <end position="28"/>
    </location>
</feature>
<evidence type="ECO:0000256" key="3">
    <source>
        <dbReference type="ARBA" id="ARBA00022729"/>
    </source>
</evidence>
<gene>
    <name evidence="6" type="ORF">ACFOVS_18055</name>
</gene>
<dbReference type="RefSeq" id="WP_247262685.1">
    <property type="nucleotide sequence ID" value="NZ_JALJQZ010000065.1"/>
</dbReference>
<evidence type="ECO:0000256" key="1">
    <source>
        <dbReference type="ARBA" id="ARBA00008520"/>
    </source>
</evidence>
<evidence type="ECO:0000256" key="4">
    <source>
        <dbReference type="ARBA" id="ARBA00022764"/>
    </source>
</evidence>
<dbReference type="EMBL" id="JBHSBD010000086">
    <property type="protein sequence ID" value="MFC3970000.1"/>
    <property type="molecule type" value="Genomic_DNA"/>
</dbReference>
<keyword evidence="2" id="KW-0813">Transport</keyword>
<protein>
    <submittedName>
        <fullName evidence="6">ABC transporter substrate-binding protein</fullName>
    </submittedName>
</protein>
<evidence type="ECO:0000256" key="5">
    <source>
        <dbReference type="SAM" id="SignalP"/>
    </source>
</evidence>
<dbReference type="SUPFAM" id="SSF53850">
    <property type="entry name" value="Periplasmic binding protein-like II"/>
    <property type="match status" value="1"/>
</dbReference>
<reference evidence="7" key="1">
    <citation type="journal article" date="2019" name="Int. J. Syst. Evol. Microbiol.">
        <title>The Global Catalogue of Microorganisms (GCM) 10K type strain sequencing project: providing services to taxonomists for standard genome sequencing and annotation.</title>
        <authorList>
            <consortium name="The Broad Institute Genomics Platform"/>
            <consortium name="The Broad Institute Genome Sequencing Center for Infectious Disease"/>
            <person name="Wu L."/>
            <person name="Ma J."/>
        </authorList>
    </citation>
    <scope>NUCLEOTIDE SEQUENCE [LARGE SCALE GENOMIC DNA]</scope>
    <source>
        <strain evidence="7">TBRC 5781</strain>
    </source>
</reference>
<keyword evidence="7" id="KW-1185">Reference proteome</keyword>
<name>A0ABV8EDD5_9HYPH</name>
<organism evidence="6 7">
    <name type="scientific">Rhizobium lemnae</name>
    <dbReference type="NCBI Taxonomy" id="1214924"/>
    <lineage>
        <taxon>Bacteria</taxon>
        <taxon>Pseudomonadati</taxon>
        <taxon>Pseudomonadota</taxon>
        <taxon>Alphaproteobacteria</taxon>
        <taxon>Hyphomicrobiales</taxon>
        <taxon>Rhizobiaceae</taxon>
        <taxon>Rhizobium/Agrobacterium group</taxon>
        <taxon>Rhizobium</taxon>
    </lineage>
</organism>
<comment type="caution">
    <text evidence="6">The sequence shown here is derived from an EMBL/GenBank/DDBJ whole genome shotgun (WGS) entry which is preliminary data.</text>
</comment>
<accession>A0ABV8EDD5</accession>
<proteinExistence type="inferred from homology"/>
<comment type="similarity">
    <text evidence="1">Belongs to the bacterial solute-binding protein 1 family.</text>
</comment>
<evidence type="ECO:0000313" key="6">
    <source>
        <dbReference type="EMBL" id="MFC3970000.1"/>
    </source>
</evidence>
<dbReference type="Proteomes" id="UP001595697">
    <property type="component" value="Unassembled WGS sequence"/>
</dbReference>
<feature type="chain" id="PRO_5045613146" evidence="5">
    <location>
        <begin position="29"/>
        <end position="416"/>
    </location>
</feature>
<evidence type="ECO:0000313" key="7">
    <source>
        <dbReference type="Proteomes" id="UP001595697"/>
    </source>
</evidence>
<dbReference type="InterPro" id="IPR006059">
    <property type="entry name" value="SBP"/>
</dbReference>
<dbReference type="Pfam" id="PF01547">
    <property type="entry name" value="SBP_bac_1"/>
    <property type="match status" value="1"/>
</dbReference>
<dbReference type="Gene3D" id="3.40.190.10">
    <property type="entry name" value="Periplasmic binding protein-like II"/>
    <property type="match status" value="2"/>
</dbReference>
<keyword evidence="4" id="KW-0574">Periplasm</keyword>